<evidence type="ECO:0000256" key="1">
    <source>
        <dbReference type="ARBA" id="ARBA00004141"/>
    </source>
</evidence>
<feature type="transmembrane region" description="Helical" evidence="8">
    <location>
        <begin position="277"/>
        <end position="300"/>
    </location>
</feature>
<feature type="transmembrane region" description="Helical" evidence="8">
    <location>
        <begin position="194"/>
        <end position="213"/>
    </location>
</feature>
<comment type="subcellular location">
    <subcellularLocation>
        <location evidence="1">Membrane</location>
        <topology evidence="1">Multi-pass membrane protein</topology>
    </subcellularLocation>
</comment>
<dbReference type="GO" id="GO:0016020">
    <property type="term" value="C:membrane"/>
    <property type="evidence" value="ECO:0007669"/>
    <property type="project" value="UniProtKB-SubCell"/>
</dbReference>
<feature type="transmembrane region" description="Helical" evidence="8">
    <location>
        <begin position="81"/>
        <end position="103"/>
    </location>
</feature>
<proteinExistence type="inferred from homology"/>
<evidence type="ECO:0000313" key="10">
    <source>
        <dbReference type="Proteomes" id="UP000315753"/>
    </source>
</evidence>
<evidence type="ECO:0000256" key="7">
    <source>
        <dbReference type="ARBA" id="ARBA00023136"/>
    </source>
</evidence>
<organism evidence="9 10">
    <name type="scientific">Ureibacillus terrenus</name>
    <dbReference type="NCBI Taxonomy" id="118246"/>
    <lineage>
        <taxon>Bacteria</taxon>
        <taxon>Bacillati</taxon>
        <taxon>Bacillota</taxon>
        <taxon>Bacilli</taxon>
        <taxon>Bacillales</taxon>
        <taxon>Caryophanaceae</taxon>
        <taxon>Ureibacillus</taxon>
    </lineage>
</organism>
<accession>A0A540V0T7</accession>
<gene>
    <name evidence="9" type="ORF">FKZ59_09855</name>
</gene>
<keyword evidence="6 8" id="KW-1133">Transmembrane helix</keyword>
<feature type="transmembrane region" description="Helical" evidence="8">
    <location>
        <begin position="18"/>
        <end position="38"/>
    </location>
</feature>
<evidence type="ECO:0000256" key="5">
    <source>
        <dbReference type="ARBA" id="ARBA00022692"/>
    </source>
</evidence>
<protein>
    <submittedName>
        <fullName evidence="9">GerAB/ArcD/ProY family transporter</fullName>
    </submittedName>
</protein>
<evidence type="ECO:0000256" key="6">
    <source>
        <dbReference type="ARBA" id="ARBA00022989"/>
    </source>
</evidence>
<dbReference type="EMBL" id="VIGD01000012">
    <property type="protein sequence ID" value="TQE90351.1"/>
    <property type="molecule type" value="Genomic_DNA"/>
</dbReference>
<reference evidence="9 10" key="1">
    <citation type="submission" date="2019-06" db="EMBL/GenBank/DDBJ databases">
        <title>Genome sequence of Ureibacillus terrenus.</title>
        <authorList>
            <person name="Maclea K.S."/>
            <person name="Simoes M."/>
        </authorList>
    </citation>
    <scope>NUCLEOTIDE SEQUENCE [LARGE SCALE GENOMIC DNA]</scope>
    <source>
        <strain evidence="9 10">ATCC BAA-384</strain>
    </source>
</reference>
<name>A0A540V0T7_9BACL</name>
<dbReference type="NCBIfam" id="TIGR00912">
    <property type="entry name" value="2A0309"/>
    <property type="match status" value="1"/>
</dbReference>
<feature type="transmembrane region" description="Helical" evidence="8">
    <location>
        <begin position="154"/>
        <end position="174"/>
    </location>
</feature>
<dbReference type="RefSeq" id="WP_141602593.1">
    <property type="nucleotide sequence ID" value="NZ_JARMSC010000047.1"/>
</dbReference>
<evidence type="ECO:0000313" key="9">
    <source>
        <dbReference type="EMBL" id="TQE90351.1"/>
    </source>
</evidence>
<keyword evidence="4" id="KW-0309">Germination</keyword>
<feature type="transmembrane region" description="Helical" evidence="8">
    <location>
        <begin position="123"/>
        <end position="142"/>
    </location>
</feature>
<dbReference type="Proteomes" id="UP000315753">
    <property type="component" value="Unassembled WGS sequence"/>
</dbReference>
<dbReference type="AlphaFoldDB" id="A0A540V0T7"/>
<keyword evidence="7 8" id="KW-0472">Membrane</keyword>
<sequence length="370" mass="41459">MNRTPSPDLQGIISDRDIFIAVVSNIFGVMTLTVPRLIAESTLSSDGWMSVFLGGLIASLCGWIVAKIATSFPNQTFLSYASYLLSKPVAVVMTLIFSIQYIVVTAYNVREIAVLSHQYLFDYTPQEVVSLAFLLVVIYAVCGSQAAIFRLNVLFFPILISGLLIVILLPIGIIQWEGLLPFFQTDFKGYVQSTYYSIVNMLGFGIVLFYIGLVQKPQKTAKLTAIGVMVTMMFNVAIYIVCIGVFGNATIQNMFFPTFDLSRSAEIPGGFFERFDAFLFLFWTIIFFTTAMMAFDIAVMTIRMVFRKFKKINLVLILSPIIFLISMLPETYLDIVYFNKLLGHFMFSYFVIVTLMLGIAFKIKGGKSSG</sequence>
<feature type="transmembrane region" description="Helical" evidence="8">
    <location>
        <begin position="341"/>
        <end position="361"/>
    </location>
</feature>
<keyword evidence="10" id="KW-1185">Reference proteome</keyword>
<evidence type="ECO:0000256" key="3">
    <source>
        <dbReference type="ARBA" id="ARBA00022448"/>
    </source>
</evidence>
<keyword evidence="5 8" id="KW-0812">Transmembrane</keyword>
<feature type="transmembrane region" description="Helical" evidence="8">
    <location>
        <begin position="225"/>
        <end position="247"/>
    </location>
</feature>
<dbReference type="Pfam" id="PF03845">
    <property type="entry name" value="Spore_permease"/>
    <property type="match status" value="1"/>
</dbReference>
<feature type="transmembrane region" description="Helical" evidence="8">
    <location>
        <begin position="312"/>
        <end position="329"/>
    </location>
</feature>
<feature type="transmembrane region" description="Helical" evidence="8">
    <location>
        <begin position="50"/>
        <end position="69"/>
    </location>
</feature>
<dbReference type="InterPro" id="IPR004761">
    <property type="entry name" value="Spore_GerAB"/>
</dbReference>
<comment type="caution">
    <text evidence="9">The sequence shown here is derived from an EMBL/GenBank/DDBJ whole genome shotgun (WGS) entry which is preliminary data.</text>
</comment>
<dbReference type="PANTHER" id="PTHR34975">
    <property type="entry name" value="SPORE GERMINATION PROTEIN A2"/>
    <property type="match status" value="1"/>
</dbReference>
<evidence type="ECO:0000256" key="2">
    <source>
        <dbReference type="ARBA" id="ARBA00007998"/>
    </source>
</evidence>
<keyword evidence="3" id="KW-0813">Transport</keyword>
<dbReference type="GO" id="GO:0009847">
    <property type="term" value="P:spore germination"/>
    <property type="evidence" value="ECO:0007669"/>
    <property type="project" value="InterPro"/>
</dbReference>
<dbReference type="PANTHER" id="PTHR34975:SF2">
    <property type="entry name" value="SPORE GERMINATION PROTEIN A2"/>
    <property type="match status" value="1"/>
</dbReference>
<dbReference type="OrthoDB" id="2716906at2"/>
<evidence type="ECO:0000256" key="4">
    <source>
        <dbReference type="ARBA" id="ARBA00022544"/>
    </source>
</evidence>
<dbReference type="Gene3D" id="1.20.1740.10">
    <property type="entry name" value="Amino acid/polyamine transporter I"/>
    <property type="match status" value="1"/>
</dbReference>
<comment type="similarity">
    <text evidence="2">Belongs to the amino acid-polyamine-organocation (APC) superfamily. Spore germination protein (SGP) (TC 2.A.3.9) family.</text>
</comment>
<evidence type="ECO:0000256" key="8">
    <source>
        <dbReference type="SAM" id="Phobius"/>
    </source>
</evidence>